<dbReference type="InterPro" id="IPR036195">
    <property type="entry name" value="AbfB_ABD_sf"/>
</dbReference>
<name>A0A919TRK2_9ACTN</name>
<dbReference type="Gene3D" id="2.80.10.50">
    <property type="match status" value="1"/>
</dbReference>
<keyword evidence="2" id="KW-1133">Transmembrane helix</keyword>
<evidence type="ECO:0000313" key="5">
    <source>
        <dbReference type="Proteomes" id="UP000623608"/>
    </source>
</evidence>
<reference evidence="4" key="1">
    <citation type="submission" date="2021-01" db="EMBL/GenBank/DDBJ databases">
        <title>Whole genome shotgun sequence of Actinoplanes tereljensis NBRC 105297.</title>
        <authorList>
            <person name="Komaki H."/>
            <person name="Tamura T."/>
        </authorList>
    </citation>
    <scope>NUCLEOTIDE SEQUENCE</scope>
    <source>
        <strain evidence="4">NBRC 105297</strain>
    </source>
</reference>
<feature type="domain" description="Alpha-L-arabinofuranosidase B arabinose-binding" evidence="3">
    <location>
        <begin position="169"/>
        <end position="264"/>
    </location>
</feature>
<keyword evidence="5" id="KW-1185">Reference proteome</keyword>
<evidence type="ECO:0000256" key="2">
    <source>
        <dbReference type="SAM" id="Phobius"/>
    </source>
</evidence>
<evidence type="ECO:0000259" key="3">
    <source>
        <dbReference type="Pfam" id="PF05270"/>
    </source>
</evidence>
<dbReference type="InterPro" id="IPR007934">
    <property type="entry name" value="AbfB_ABD"/>
</dbReference>
<dbReference type="RefSeq" id="WP_203805963.1">
    <property type="nucleotide sequence ID" value="NZ_BOMY01000022.1"/>
</dbReference>
<organism evidence="4 5">
    <name type="scientific">Paractinoplanes tereljensis</name>
    <dbReference type="NCBI Taxonomy" id="571912"/>
    <lineage>
        <taxon>Bacteria</taxon>
        <taxon>Bacillati</taxon>
        <taxon>Actinomycetota</taxon>
        <taxon>Actinomycetes</taxon>
        <taxon>Micromonosporales</taxon>
        <taxon>Micromonosporaceae</taxon>
        <taxon>Paractinoplanes</taxon>
    </lineage>
</organism>
<gene>
    <name evidence="4" type="ORF">Ate02nite_31030</name>
</gene>
<feature type="transmembrane region" description="Helical" evidence="2">
    <location>
        <begin position="49"/>
        <end position="71"/>
    </location>
</feature>
<dbReference type="GO" id="GO:0046556">
    <property type="term" value="F:alpha-L-arabinofuranosidase activity"/>
    <property type="evidence" value="ECO:0007669"/>
    <property type="project" value="InterPro"/>
</dbReference>
<dbReference type="GO" id="GO:0046373">
    <property type="term" value="P:L-arabinose metabolic process"/>
    <property type="evidence" value="ECO:0007669"/>
    <property type="project" value="InterPro"/>
</dbReference>
<protein>
    <recommendedName>
        <fullName evidence="3">Alpha-L-arabinofuranosidase B arabinose-binding domain-containing protein</fullName>
    </recommendedName>
</protein>
<proteinExistence type="predicted"/>
<dbReference type="Proteomes" id="UP000623608">
    <property type="component" value="Unassembled WGS sequence"/>
</dbReference>
<dbReference type="EMBL" id="BOMY01000022">
    <property type="protein sequence ID" value="GIF20373.1"/>
    <property type="molecule type" value="Genomic_DNA"/>
</dbReference>
<evidence type="ECO:0000313" key="4">
    <source>
        <dbReference type="EMBL" id="GIF20373.1"/>
    </source>
</evidence>
<dbReference type="Pfam" id="PF05270">
    <property type="entry name" value="AbfB"/>
    <property type="match status" value="1"/>
</dbReference>
<dbReference type="CDD" id="cd23399">
    <property type="entry name" value="beta-trefoil_ABD_ABFB"/>
    <property type="match status" value="1"/>
</dbReference>
<feature type="compositionally biased region" description="Low complexity" evidence="1">
    <location>
        <begin position="123"/>
        <end position="144"/>
    </location>
</feature>
<dbReference type="AlphaFoldDB" id="A0A919TRK2"/>
<dbReference type="SUPFAM" id="SSF110221">
    <property type="entry name" value="AbfB domain"/>
    <property type="match status" value="1"/>
</dbReference>
<comment type="caution">
    <text evidence="4">The sequence shown here is derived from an EMBL/GenBank/DDBJ whole genome shotgun (WGS) entry which is preliminary data.</text>
</comment>
<evidence type="ECO:0000256" key="1">
    <source>
        <dbReference type="SAM" id="MobiDB-lite"/>
    </source>
</evidence>
<sequence>MPHDDEMDHLRVGGWFREEAPAPASTALIPYRPRLPARSPADSERAHRVLLACGVAVVTGVAGILALILIGDGEQPGQVAQDIVFPSYEPLTPVSLLPLPASSSAAPAVILPTKTLPVAAGQTTRKPTATPSRTPAPTTTAAPTTPAAVGLVAGRRVGLEIEGRPGVRLRHRNFVARADRITSALDQADSTFVVRTGLAGAGCVSLESVNYPGYFLRHRNFVLRLEQQSRRDQELFNRDATFCPKSTSGGAVVLESLNYPDRALHLGGDDLIHLDQGAGTKFVVQGL</sequence>
<accession>A0A919TRK2</accession>
<keyword evidence="2" id="KW-0472">Membrane</keyword>
<feature type="region of interest" description="Disordered" evidence="1">
    <location>
        <begin position="120"/>
        <end position="144"/>
    </location>
</feature>
<keyword evidence="2" id="KW-0812">Transmembrane</keyword>